<dbReference type="CDD" id="cd11019">
    <property type="entry name" value="OsENODL1_like"/>
    <property type="match status" value="1"/>
</dbReference>
<keyword evidence="10" id="KW-0812">Transmembrane</keyword>
<evidence type="ECO:0000256" key="10">
    <source>
        <dbReference type="SAM" id="Phobius"/>
    </source>
</evidence>
<dbReference type="GO" id="GO:0098552">
    <property type="term" value="C:side of membrane"/>
    <property type="evidence" value="ECO:0007669"/>
    <property type="project" value="UniProtKB-KW"/>
</dbReference>
<dbReference type="RefSeq" id="XP_027357169.1">
    <property type="nucleotide sequence ID" value="XM_027501368.1"/>
</dbReference>
<keyword evidence="13" id="KW-1185">Reference proteome</keyword>
<dbReference type="GO" id="GO:0009055">
    <property type="term" value="F:electron transfer activity"/>
    <property type="evidence" value="ECO:0007669"/>
    <property type="project" value="InterPro"/>
</dbReference>
<dbReference type="InterPro" id="IPR003245">
    <property type="entry name" value="Phytocyanin_dom"/>
</dbReference>
<evidence type="ECO:0000256" key="11">
    <source>
        <dbReference type="SAM" id="SignalP"/>
    </source>
</evidence>
<evidence type="ECO:0000256" key="2">
    <source>
        <dbReference type="ARBA" id="ARBA00022475"/>
    </source>
</evidence>
<evidence type="ECO:0000256" key="4">
    <source>
        <dbReference type="ARBA" id="ARBA00022729"/>
    </source>
</evidence>
<reference evidence="13" key="1">
    <citation type="journal article" date="2019" name="Toxins">
        <title>Detection of Abrin-Like and Prepropulchellin-Like Toxin Genes and Transcripts Using Whole Genome Sequencing and Full-Length Transcript Sequencing of Abrus precatorius.</title>
        <authorList>
            <person name="Hovde B.T."/>
            <person name="Daligault H.E."/>
            <person name="Hanschen E.R."/>
            <person name="Kunde Y.A."/>
            <person name="Johnson M.B."/>
            <person name="Starkenburg S.R."/>
            <person name="Johnson S.L."/>
        </authorList>
    </citation>
    <scope>NUCLEOTIDE SEQUENCE [LARGE SCALE GENOMIC DNA]</scope>
</reference>
<dbReference type="PROSITE" id="PS51485">
    <property type="entry name" value="PHYTOCYANIN"/>
    <property type="match status" value="1"/>
</dbReference>
<organism evidence="13 14">
    <name type="scientific">Abrus precatorius</name>
    <name type="common">Indian licorice</name>
    <name type="synonym">Glycine abrus</name>
    <dbReference type="NCBI Taxonomy" id="3816"/>
    <lineage>
        <taxon>Eukaryota</taxon>
        <taxon>Viridiplantae</taxon>
        <taxon>Streptophyta</taxon>
        <taxon>Embryophyta</taxon>
        <taxon>Tracheophyta</taxon>
        <taxon>Spermatophyta</taxon>
        <taxon>Magnoliopsida</taxon>
        <taxon>eudicotyledons</taxon>
        <taxon>Gunneridae</taxon>
        <taxon>Pentapetalae</taxon>
        <taxon>rosids</taxon>
        <taxon>fabids</taxon>
        <taxon>Fabales</taxon>
        <taxon>Fabaceae</taxon>
        <taxon>Papilionoideae</taxon>
        <taxon>50 kb inversion clade</taxon>
        <taxon>NPAAA clade</taxon>
        <taxon>indigoferoid/millettioid clade</taxon>
        <taxon>Abreae</taxon>
        <taxon>Abrus</taxon>
    </lineage>
</organism>
<name>A0A8B8LQL5_ABRPR</name>
<keyword evidence="7" id="KW-0325">Glycoprotein</keyword>
<feature type="transmembrane region" description="Helical" evidence="10">
    <location>
        <begin position="150"/>
        <end position="169"/>
    </location>
</feature>
<accession>A0A8B8LQL5</accession>
<protein>
    <submittedName>
        <fullName evidence="14">Mavicyanin-like</fullName>
    </submittedName>
</protein>
<evidence type="ECO:0000256" key="7">
    <source>
        <dbReference type="ARBA" id="ARBA00023180"/>
    </source>
</evidence>
<evidence type="ECO:0000256" key="9">
    <source>
        <dbReference type="ARBA" id="ARBA00035011"/>
    </source>
</evidence>
<dbReference type="InterPro" id="IPR041846">
    <property type="entry name" value="ENL_dom"/>
</dbReference>
<dbReference type="OrthoDB" id="959565at2759"/>
<dbReference type="Proteomes" id="UP000694853">
    <property type="component" value="Unplaced"/>
</dbReference>
<keyword evidence="5 10" id="KW-0472">Membrane</keyword>
<dbReference type="GeneID" id="113866541"/>
<dbReference type="Gene3D" id="2.60.40.420">
    <property type="entry name" value="Cupredoxins - blue copper proteins"/>
    <property type="match status" value="1"/>
</dbReference>
<reference evidence="14" key="2">
    <citation type="submission" date="2025-08" db="UniProtKB">
        <authorList>
            <consortium name="RefSeq"/>
        </authorList>
    </citation>
    <scope>IDENTIFICATION</scope>
    <source>
        <tissue evidence="14">Young leaves</tissue>
    </source>
</reference>
<dbReference type="InterPro" id="IPR008972">
    <property type="entry name" value="Cupredoxin"/>
</dbReference>
<dbReference type="AlphaFoldDB" id="A0A8B8LQL5"/>
<evidence type="ECO:0000256" key="1">
    <source>
        <dbReference type="ARBA" id="ARBA00004609"/>
    </source>
</evidence>
<feature type="signal peptide" evidence="11">
    <location>
        <begin position="1"/>
        <end position="27"/>
    </location>
</feature>
<dbReference type="KEGG" id="aprc:113866541"/>
<keyword evidence="6" id="KW-1015">Disulfide bond</keyword>
<dbReference type="SUPFAM" id="SSF49503">
    <property type="entry name" value="Cupredoxins"/>
    <property type="match status" value="1"/>
</dbReference>
<dbReference type="FunFam" id="2.60.40.420:FF:000010">
    <property type="entry name" value="Early nodulin-like protein 1"/>
    <property type="match status" value="1"/>
</dbReference>
<keyword evidence="8" id="KW-0449">Lipoprotein</keyword>
<keyword evidence="3" id="KW-0336">GPI-anchor</keyword>
<sequence length="170" mass="18769">MASYSCSTSVLVLLLAILSTLLCFSVASNFQVGGSNGWLVPPSNDTNIYNDWASHNRFHVGDTIRFKYEKDSVMEVGEGDYKLCNATHPTFFSNNGNTVFKFEHSGTFYFISGASGHCKKGQKMIVRVMEDESLPQHAKSSGYHVHVSPIVVSQMLLLQFVLACVASYVI</sequence>
<dbReference type="Pfam" id="PF02298">
    <property type="entry name" value="Cu_bind_like"/>
    <property type="match status" value="1"/>
</dbReference>
<evidence type="ECO:0000259" key="12">
    <source>
        <dbReference type="PROSITE" id="PS51485"/>
    </source>
</evidence>
<evidence type="ECO:0000313" key="13">
    <source>
        <dbReference type="Proteomes" id="UP000694853"/>
    </source>
</evidence>
<feature type="chain" id="PRO_5034794249" evidence="11">
    <location>
        <begin position="28"/>
        <end position="170"/>
    </location>
</feature>
<evidence type="ECO:0000256" key="8">
    <source>
        <dbReference type="ARBA" id="ARBA00023288"/>
    </source>
</evidence>
<proteinExistence type="inferred from homology"/>
<keyword evidence="4 11" id="KW-0732">Signal</keyword>
<dbReference type="PANTHER" id="PTHR33021:SF49">
    <property type="entry name" value="EARLY NODULIN-LIKE PROTEIN 21"/>
    <property type="match status" value="1"/>
</dbReference>
<evidence type="ECO:0000256" key="6">
    <source>
        <dbReference type="ARBA" id="ARBA00023157"/>
    </source>
</evidence>
<feature type="domain" description="Phytocyanin" evidence="12">
    <location>
        <begin position="28"/>
        <end position="130"/>
    </location>
</feature>
<gene>
    <name evidence="14" type="primary">LOC113866541</name>
</gene>
<evidence type="ECO:0000313" key="14">
    <source>
        <dbReference type="RefSeq" id="XP_027357169.1"/>
    </source>
</evidence>
<evidence type="ECO:0000256" key="3">
    <source>
        <dbReference type="ARBA" id="ARBA00022622"/>
    </source>
</evidence>
<dbReference type="GO" id="GO:0005886">
    <property type="term" value="C:plasma membrane"/>
    <property type="evidence" value="ECO:0007669"/>
    <property type="project" value="UniProtKB-SubCell"/>
</dbReference>
<dbReference type="InterPro" id="IPR039391">
    <property type="entry name" value="Phytocyanin-like"/>
</dbReference>
<keyword evidence="10" id="KW-1133">Transmembrane helix</keyword>
<keyword evidence="2" id="KW-1003">Cell membrane</keyword>
<comment type="subcellular location">
    <subcellularLocation>
        <location evidence="1">Cell membrane</location>
        <topology evidence="1">Lipid-anchor</topology>
        <topology evidence="1">GPI-anchor</topology>
    </subcellularLocation>
</comment>
<evidence type="ECO:0000256" key="5">
    <source>
        <dbReference type="ARBA" id="ARBA00023136"/>
    </source>
</evidence>
<dbReference type="PANTHER" id="PTHR33021">
    <property type="entry name" value="BLUE COPPER PROTEIN"/>
    <property type="match status" value="1"/>
</dbReference>
<comment type="similarity">
    <text evidence="9">Belongs to the early nodulin-like (ENODL) family.</text>
</comment>